<evidence type="ECO:0000259" key="2">
    <source>
        <dbReference type="Pfam" id="PF14616"/>
    </source>
</evidence>
<evidence type="ECO:0000256" key="1">
    <source>
        <dbReference type="SAM" id="MobiDB-lite"/>
    </source>
</evidence>
<gene>
    <name evidence="3" type="ORF">PICMEDRAFT_74162</name>
</gene>
<dbReference type="InterPro" id="IPR028012">
    <property type="entry name" value="Rua1_C"/>
</dbReference>
<reference evidence="3 4" key="1">
    <citation type="journal article" date="2016" name="Proc. Natl. Acad. Sci. U.S.A.">
        <title>Comparative genomics of biotechnologically important yeasts.</title>
        <authorList>
            <person name="Riley R."/>
            <person name="Haridas S."/>
            <person name="Wolfe K.H."/>
            <person name="Lopes M.R."/>
            <person name="Hittinger C.T."/>
            <person name="Goeker M."/>
            <person name="Salamov A.A."/>
            <person name="Wisecaver J.H."/>
            <person name="Long T.M."/>
            <person name="Calvey C.H."/>
            <person name="Aerts A.L."/>
            <person name="Barry K.W."/>
            <person name="Choi C."/>
            <person name="Clum A."/>
            <person name="Coughlan A.Y."/>
            <person name="Deshpande S."/>
            <person name="Douglass A.P."/>
            <person name="Hanson S.J."/>
            <person name="Klenk H.-P."/>
            <person name="LaButti K.M."/>
            <person name="Lapidus A."/>
            <person name="Lindquist E.A."/>
            <person name="Lipzen A.M."/>
            <person name="Meier-Kolthoff J.P."/>
            <person name="Ohm R.A."/>
            <person name="Otillar R.P."/>
            <person name="Pangilinan J.L."/>
            <person name="Peng Y."/>
            <person name="Rokas A."/>
            <person name="Rosa C.A."/>
            <person name="Scheuner C."/>
            <person name="Sibirny A.A."/>
            <person name="Slot J.C."/>
            <person name="Stielow J.B."/>
            <person name="Sun H."/>
            <person name="Kurtzman C.P."/>
            <person name="Blackwell M."/>
            <person name="Grigoriev I.V."/>
            <person name="Jeffries T.W."/>
        </authorList>
    </citation>
    <scope>NUCLEOTIDE SEQUENCE [LARGE SCALE GENOMIC DNA]</scope>
    <source>
        <strain evidence="3 4">NRRL Y-2026</strain>
    </source>
</reference>
<dbReference type="EMBL" id="KV454005">
    <property type="protein sequence ID" value="ODQ45401.1"/>
    <property type="molecule type" value="Genomic_DNA"/>
</dbReference>
<evidence type="ECO:0000313" key="3">
    <source>
        <dbReference type="EMBL" id="ODQ45401.1"/>
    </source>
</evidence>
<proteinExistence type="predicted"/>
<feature type="domain" description="Transcription regulator Rua1 C-terminal" evidence="2">
    <location>
        <begin position="148"/>
        <end position="238"/>
    </location>
</feature>
<organism evidence="3 4">
    <name type="scientific">Pichia membranifaciens NRRL Y-2026</name>
    <dbReference type="NCBI Taxonomy" id="763406"/>
    <lineage>
        <taxon>Eukaryota</taxon>
        <taxon>Fungi</taxon>
        <taxon>Dikarya</taxon>
        <taxon>Ascomycota</taxon>
        <taxon>Saccharomycotina</taxon>
        <taxon>Pichiomycetes</taxon>
        <taxon>Pichiales</taxon>
        <taxon>Pichiaceae</taxon>
        <taxon>Pichia</taxon>
    </lineage>
</organism>
<dbReference type="OrthoDB" id="10444822at2759"/>
<dbReference type="GeneID" id="30181380"/>
<sequence length="284" mass="33010">MDLGQIDDIVYRLKAVTLKDNENDKVFEEKENSVVSEKGKKQRPAARQGYVSTEDADIPSVDEELAAEYYRTVKDFGKVEFWKMSAKSNHIESRLNPQKFHHHILQPAYLQDNKEKYHFKINLNCPDSATDSELENYNLMRKKSIKENAMTHRFSRHSKSDHTHIEYLCRMCSFKRWVPMKRFEEHMCLAHGILNVSGFGYVGLPPPDAVYRQSPGKLKCYYSKCPKCLRWIRLGKVAGVGRVSRKVRLHDSINNDQVVVGLYTNYFQHFLACSQEEEGPAEEL</sequence>
<feature type="region of interest" description="Disordered" evidence="1">
    <location>
        <begin position="29"/>
        <end position="54"/>
    </location>
</feature>
<protein>
    <recommendedName>
        <fullName evidence="2">Transcription regulator Rua1 C-terminal domain-containing protein</fullName>
    </recommendedName>
</protein>
<keyword evidence="4" id="KW-1185">Reference proteome</keyword>
<accession>A0A1E3NGZ1</accession>
<dbReference type="RefSeq" id="XP_019016514.1">
    <property type="nucleotide sequence ID" value="XM_019164693.1"/>
</dbReference>
<evidence type="ECO:0000313" key="4">
    <source>
        <dbReference type="Proteomes" id="UP000094455"/>
    </source>
</evidence>
<dbReference type="Proteomes" id="UP000094455">
    <property type="component" value="Unassembled WGS sequence"/>
</dbReference>
<dbReference type="AlphaFoldDB" id="A0A1E3NGZ1"/>
<name>A0A1E3NGZ1_9ASCO</name>
<dbReference type="Pfam" id="PF14616">
    <property type="entry name" value="Rua1_C"/>
    <property type="match status" value="1"/>
</dbReference>